<dbReference type="OrthoDB" id="5326419at2"/>
<dbReference type="Pfam" id="PF08822">
    <property type="entry name" value="DUF1804"/>
    <property type="match status" value="1"/>
</dbReference>
<dbReference type="Gene3D" id="1.10.10.60">
    <property type="entry name" value="Homeodomain-like"/>
    <property type="match status" value="1"/>
</dbReference>
<proteinExistence type="predicted"/>
<evidence type="ECO:0000313" key="1">
    <source>
        <dbReference type="EMBL" id="RBQ28405.1"/>
    </source>
</evidence>
<dbReference type="AlphaFoldDB" id="A0A366MQ95"/>
<accession>A0A366MQ95</accession>
<dbReference type="EMBL" id="PDKB01000016">
    <property type="protein sequence ID" value="RBQ28405.1"/>
    <property type="molecule type" value="Genomic_DNA"/>
</dbReference>
<name>A0A366MQ95_9BACT</name>
<reference evidence="1 2" key="1">
    <citation type="submission" date="2017-10" db="EMBL/GenBank/DDBJ databases">
        <title>Genomics of the genus Arcobacter.</title>
        <authorList>
            <person name="Perez-Cataluna A."/>
            <person name="Figueras M.J."/>
        </authorList>
    </citation>
    <scope>NUCLEOTIDE SEQUENCE [LARGE SCALE GENOMIC DNA]</scope>
    <source>
        <strain evidence="1 2">CECT 9230</strain>
    </source>
</reference>
<sequence>MAKDKSKKAVIKKLYIEDGLGDSEIATRLNINRGTVSYHKKKDKDLGIDWDEIRSNKNYNNLTSSENFEKNQQQFLTTLFNAFENEKNSIEQIEDPKARLEKLNSFATNYFKLKRPAVNDCKGVADKASRLVLDTIIDFCDEQNKNDFIDFLNEHFEDIVVKTVEKVKKSK</sequence>
<organism evidence="1 2">
    <name type="scientific">Aliarcobacter vitoriensis</name>
    <dbReference type="NCBI Taxonomy" id="2011099"/>
    <lineage>
        <taxon>Bacteria</taxon>
        <taxon>Pseudomonadati</taxon>
        <taxon>Campylobacterota</taxon>
        <taxon>Epsilonproteobacteria</taxon>
        <taxon>Campylobacterales</taxon>
        <taxon>Arcobacteraceae</taxon>
        <taxon>Aliarcobacter</taxon>
    </lineage>
</organism>
<keyword evidence="2" id="KW-1185">Reference proteome</keyword>
<comment type="caution">
    <text evidence="1">The sequence shown here is derived from an EMBL/GenBank/DDBJ whole genome shotgun (WGS) entry which is preliminary data.</text>
</comment>
<dbReference type="RefSeq" id="WP_113894956.1">
    <property type="nucleotide sequence ID" value="NZ_JANJGA010000015.1"/>
</dbReference>
<protein>
    <submittedName>
        <fullName evidence="1">Uncharacterized protein</fullName>
    </submittedName>
</protein>
<dbReference type="Proteomes" id="UP000252669">
    <property type="component" value="Unassembled WGS sequence"/>
</dbReference>
<gene>
    <name evidence="1" type="ORF">CRU91_09295</name>
</gene>
<evidence type="ECO:0000313" key="2">
    <source>
        <dbReference type="Proteomes" id="UP000252669"/>
    </source>
</evidence>
<dbReference type="InterPro" id="IPR014926">
    <property type="entry name" value="Phage_D3112_Orf24"/>
</dbReference>